<dbReference type="PROSITE" id="PS50110">
    <property type="entry name" value="RESPONSE_REGULATORY"/>
    <property type="match status" value="1"/>
</dbReference>
<dbReference type="PROSITE" id="PS50894">
    <property type="entry name" value="HPT"/>
    <property type="match status" value="1"/>
</dbReference>
<feature type="domain" description="Histidine kinase" evidence="17">
    <location>
        <begin position="206"/>
        <end position="427"/>
    </location>
</feature>
<feature type="transmembrane region" description="Helical" evidence="16">
    <location>
        <begin position="62"/>
        <end position="84"/>
    </location>
</feature>
<dbReference type="FunFam" id="3.30.565.10:FF:000010">
    <property type="entry name" value="Sensor histidine kinase RcsC"/>
    <property type="match status" value="1"/>
</dbReference>
<keyword evidence="4" id="KW-1003">Cell membrane</keyword>
<dbReference type="PROSITE" id="PS50109">
    <property type="entry name" value="HIS_KIN"/>
    <property type="match status" value="1"/>
</dbReference>
<keyword evidence="7 16" id="KW-0812">Transmembrane</keyword>
<dbReference type="Gene3D" id="3.40.50.2300">
    <property type="match status" value="1"/>
</dbReference>
<dbReference type="Gene3D" id="1.20.120.160">
    <property type="entry name" value="HPT domain"/>
    <property type="match status" value="1"/>
</dbReference>
<dbReference type="InterPro" id="IPR003594">
    <property type="entry name" value="HATPase_dom"/>
</dbReference>
<dbReference type="InterPro" id="IPR004358">
    <property type="entry name" value="Sig_transdc_His_kin-like_C"/>
</dbReference>
<dbReference type="EMBL" id="JAEPCR010000099">
    <property type="protein sequence ID" value="MCG7980056.1"/>
    <property type="molecule type" value="Genomic_DNA"/>
</dbReference>
<evidence type="ECO:0000256" key="15">
    <source>
        <dbReference type="PROSITE-ProRule" id="PRU00169"/>
    </source>
</evidence>
<feature type="transmembrane region" description="Helical" evidence="16">
    <location>
        <begin position="136"/>
        <end position="152"/>
    </location>
</feature>
<keyword evidence="5 15" id="KW-0597">Phosphoprotein</keyword>
<feature type="transmembrane region" description="Helical" evidence="16">
    <location>
        <begin position="33"/>
        <end position="50"/>
    </location>
</feature>
<dbReference type="AlphaFoldDB" id="A0A9E4NMJ2"/>
<feature type="modified residue" description="4-aspartylphosphate" evidence="15">
    <location>
        <position position="632"/>
    </location>
</feature>
<proteinExistence type="predicted"/>
<reference evidence="20" key="1">
    <citation type="journal article" date="2021" name="Proc. Natl. Acad. Sci. U.S.A.">
        <title>Global biogeography of chemosynthetic symbionts reveals both localized and globally distributed symbiont groups. .</title>
        <authorList>
            <person name="Osvatic J.T."/>
            <person name="Wilkins L.G.E."/>
            <person name="Leibrecht L."/>
            <person name="Leray M."/>
            <person name="Zauner S."/>
            <person name="Polzin J."/>
            <person name="Camacho Y."/>
            <person name="Gros O."/>
            <person name="van Gils J.A."/>
            <person name="Eisen J.A."/>
            <person name="Petersen J.M."/>
            <person name="Yuen B."/>
        </authorList>
    </citation>
    <scope>NUCLEOTIDE SEQUENCE</scope>
    <source>
        <strain evidence="20">MAGclacostrist055</strain>
    </source>
</reference>
<evidence type="ECO:0000256" key="14">
    <source>
        <dbReference type="PROSITE-ProRule" id="PRU00110"/>
    </source>
</evidence>
<dbReference type="InterPro" id="IPR036641">
    <property type="entry name" value="HPT_dom_sf"/>
</dbReference>
<comment type="caution">
    <text evidence="20">The sequence shown here is derived from an EMBL/GenBank/DDBJ whole genome shotgun (WGS) entry which is preliminary data.</text>
</comment>
<gene>
    <name evidence="20" type="ORF">JAY77_18150</name>
</gene>
<dbReference type="SUPFAM" id="SSF47384">
    <property type="entry name" value="Homodimeric domain of signal transducing histidine kinase"/>
    <property type="match status" value="1"/>
</dbReference>
<keyword evidence="11 16" id="KW-1133">Transmembrane helix</keyword>
<feature type="domain" description="Response regulatory" evidence="18">
    <location>
        <begin position="583"/>
        <end position="700"/>
    </location>
</feature>
<evidence type="ECO:0000256" key="6">
    <source>
        <dbReference type="ARBA" id="ARBA00022679"/>
    </source>
</evidence>
<evidence type="ECO:0000256" key="13">
    <source>
        <dbReference type="ARBA" id="ARBA00023136"/>
    </source>
</evidence>
<dbReference type="Pfam" id="PF00512">
    <property type="entry name" value="HisKA"/>
    <property type="match status" value="1"/>
</dbReference>
<dbReference type="InterPro" id="IPR008207">
    <property type="entry name" value="Sig_transdc_His_kin_Hpt_dom"/>
</dbReference>
<evidence type="ECO:0000313" key="20">
    <source>
        <dbReference type="EMBL" id="MCG7980056.1"/>
    </source>
</evidence>
<evidence type="ECO:0000256" key="5">
    <source>
        <dbReference type="ARBA" id="ARBA00022553"/>
    </source>
</evidence>
<evidence type="ECO:0000259" key="17">
    <source>
        <dbReference type="PROSITE" id="PS50109"/>
    </source>
</evidence>
<feature type="modified residue" description="Phosphohistidine" evidence="14">
    <location>
        <position position="784"/>
    </location>
</feature>
<keyword evidence="9" id="KW-0418">Kinase</keyword>
<evidence type="ECO:0000256" key="1">
    <source>
        <dbReference type="ARBA" id="ARBA00000085"/>
    </source>
</evidence>
<feature type="transmembrane region" description="Helical" evidence="16">
    <location>
        <begin position="159"/>
        <end position="179"/>
    </location>
</feature>
<evidence type="ECO:0000256" key="8">
    <source>
        <dbReference type="ARBA" id="ARBA00022741"/>
    </source>
</evidence>
<evidence type="ECO:0000256" key="16">
    <source>
        <dbReference type="SAM" id="Phobius"/>
    </source>
</evidence>
<dbReference type="SMART" id="SM00448">
    <property type="entry name" value="REC"/>
    <property type="match status" value="1"/>
</dbReference>
<dbReference type="Gene3D" id="1.10.287.130">
    <property type="match status" value="1"/>
</dbReference>
<keyword evidence="10 20" id="KW-0067">ATP-binding</keyword>
<protein>
    <recommendedName>
        <fullName evidence="3">histidine kinase</fullName>
        <ecNumber evidence="3">2.7.13.3</ecNumber>
    </recommendedName>
</protein>
<dbReference type="CDD" id="cd00082">
    <property type="entry name" value="HisKA"/>
    <property type="match status" value="1"/>
</dbReference>
<accession>A0A9E4NMJ2</accession>
<evidence type="ECO:0000256" key="7">
    <source>
        <dbReference type="ARBA" id="ARBA00022692"/>
    </source>
</evidence>
<evidence type="ECO:0000313" key="21">
    <source>
        <dbReference type="Proteomes" id="UP000886674"/>
    </source>
</evidence>
<name>A0A9E4NMJ2_9GAMM</name>
<dbReference type="PRINTS" id="PR00344">
    <property type="entry name" value="BCTRLSENSOR"/>
</dbReference>
<dbReference type="SUPFAM" id="SSF55874">
    <property type="entry name" value="ATPase domain of HSP90 chaperone/DNA topoisomerase II/histidine kinase"/>
    <property type="match status" value="1"/>
</dbReference>
<dbReference type="InterPro" id="IPR003661">
    <property type="entry name" value="HisK_dim/P_dom"/>
</dbReference>
<dbReference type="SUPFAM" id="SSF52172">
    <property type="entry name" value="CheY-like"/>
    <property type="match status" value="1"/>
</dbReference>
<evidence type="ECO:0000256" key="2">
    <source>
        <dbReference type="ARBA" id="ARBA00004651"/>
    </source>
</evidence>
<dbReference type="PANTHER" id="PTHR45339:SF1">
    <property type="entry name" value="HYBRID SIGNAL TRANSDUCTION HISTIDINE KINASE J"/>
    <property type="match status" value="1"/>
</dbReference>
<dbReference type="SMART" id="SM00388">
    <property type="entry name" value="HisKA"/>
    <property type="match status" value="1"/>
</dbReference>
<feature type="domain" description="HPt" evidence="19">
    <location>
        <begin position="745"/>
        <end position="838"/>
    </location>
</feature>
<dbReference type="InterPro" id="IPR011006">
    <property type="entry name" value="CheY-like_superfamily"/>
</dbReference>
<keyword evidence="12" id="KW-0902">Two-component regulatory system</keyword>
<dbReference type="Pfam" id="PF02518">
    <property type="entry name" value="HATPase_c"/>
    <property type="match status" value="1"/>
</dbReference>
<dbReference type="CDD" id="cd17546">
    <property type="entry name" value="REC_hyHK_CKI1_RcsC-like"/>
    <property type="match status" value="1"/>
</dbReference>
<feature type="transmembrane region" description="Helical" evidence="16">
    <location>
        <begin position="105"/>
        <end position="124"/>
    </location>
</feature>
<dbReference type="GO" id="GO:0005886">
    <property type="term" value="C:plasma membrane"/>
    <property type="evidence" value="ECO:0007669"/>
    <property type="project" value="UniProtKB-SubCell"/>
</dbReference>
<comment type="subcellular location">
    <subcellularLocation>
        <location evidence="2">Cell membrane</location>
        <topology evidence="2">Multi-pass membrane protein</topology>
    </subcellularLocation>
</comment>
<keyword evidence="8" id="KW-0547">Nucleotide-binding</keyword>
<comment type="catalytic activity">
    <reaction evidence="1">
        <text>ATP + protein L-histidine = ADP + protein N-phospho-L-histidine.</text>
        <dbReference type="EC" id="2.7.13.3"/>
    </reaction>
</comment>
<dbReference type="Pfam" id="PF00072">
    <property type="entry name" value="Response_reg"/>
    <property type="match status" value="1"/>
</dbReference>
<dbReference type="SMART" id="SM00387">
    <property type="entry name" value="HATPase_c"/>
    <property type="match status" value="1"/>
</dbReference>
<dbReference type="Pfam" id="PF01627">
    <property type="entry name" value="Hpt"/>
    <property type="match status" value="1"/>
</dbReference>
<dbReference type="EC" id="2.7.13.3" evidence="3"/>
<dbReference type="SUPFAM" id="SSF47226">
    <property type="entry name" value="Histidine-containing phosphotransfer domain, HPT domain"/>
    <property type="match status" value="1"/>
</dbReference>
<dbReference type="Proteomes" id="UP000886674">
    <property type="component" value="Unassembled WGS sequence"/>
</dbReference>
<dbReference type="InterPro" id="IPR036890">
    <property type="entry name" value="HATPase_C_sf"/>
</dbReference>
<evidence type="ECO:0000256" key="4">
    <source>
        <dbReference type="ARBA" id="ARBA00022475"/>
    </source>
</evidence>
<organism evidence="20 21">
    <name type="scientific">Candidatus Thiodiazotropha taylori</name>
    <dbReference type="NCBI Taxonomy" id="2792791"/>
    <lineage>
        <taxon>Bacteria</taxon>
        <taxon>Pseudomonadati</taxon>
        <taxon>Pseudomonadota</taxon>
        <taxon>Gammaproteobacteria</taxon>
        <taxon>Chromatiales</taxon>
        <taxon>Sedimenticolaceae</taxon>
        <taxon>Candidatus Thiodiazotropha</taxon>
    </lineage>
</organism>
<dbReference type="CDD" id="cd16922">
    <property type="entry name" value="HATPase_EvgS-ArcB-TorS-like"/>
    <property type="match status" value="1"/>
</dbReference>
<dbReference type="InterPro" id="IPR036097">
    <property type="entry name" value="HisK_dim/P_sf"/>
</dbReference>
<evidence type="ECO:0000256" key="10">
    <source>
        <dbReference type="ARBA" id="ARBA00022840"/>
    </source>
</evidence>
<dbReference type="FunFam" id="1.10.287.130:FF:000004">
    <property type="entry name" value="Ethylene receptor 1"/>
    <property type="match status" value="1"/>
</dbReference>
<keyword evidence="6" id="KW-0808">Transferase</keyword>
<dbReference type="InterPro" id="IPR001789">
    <property type="entry name" value="Sig_transdc_resp-reg_receiver"/>
</dbReference>
<dbReference type="CDD" id="cd00088">
    <property type="entry name" value="HPT"/>
    <property type="match status" value="1"/>
</dbReference>
<keyword evidence="13 16" id="KW-0472">Membrane</keyword>
<sequence>MAGNTLKEVFKLPRLTFISQGLSDEARLEYEQGLIRLFFTFIVFTYLLISDLTNPLGSTHVTATRLAAGYELFSILILLSFIYIKQGSKLRKTITMLGDHTMTCLAMYGAGEVGAPLFTVLLWITVGYGARFGNSYLYLGMLLSTSGFLVVINTTPFWLAHPVVGYGLIITNIIIPIFVSKILGQLVDAKAIAEAANQAKGRFLANMSHEMRTPLTGIIGISQLLMTENLGKGIEKKVNTIDSSAKHLLSLIDDVLDFSKIDAGEIKIEHQEFDLHSLITTVSASLEPIAKEKNISLMTHISPEVPFDLLGDNHRIQQVLNNLVGNAIKFTHQGYVDIRINPSHTTDSMVNLRFEVIDTGIGISQEGLNNLFQRFNQIDDSITREYGGSGLGTTISKELVNCMGGDIQVESTLGKGSRFYFDLPLEIPESTKEQSYTGHTTITFTNSLHFYNKINQPLKLWEIGNDVVSTVEELTDLLTQSTSTPDQQPLLILDAEYVDENLAQLAERLREVSGDQAHLILVDIIGKYQPFDVPPEIDSVVHDLKNRRQLYNAIHTAFLDTNLPEGVEVIDSWAHSQNHDKLKILVAEDTAVNRLILSEMLIKAGYQVELVEDGQSALEKFEDCEYDLAILDMQMPRIGGLDVIREYKSGYGLIKDIPFIILTANISKDAEQQCREAGADVYLQKPIDISALLKEIHRLTDSGNKISEQAVTTYMAGHKTTPFASKRMQYLDRDTLDQLTRLSTRDDFFKELVNHFLTDVYSCIERMEIAIHGADITQIIDDAHAIKGAAGNIGATYLLEKASKLNRSSSEEIRRNGQAYLKELAEIIDKTKSALEQYLEDNHINIKLINRKDNQD</sequence>
<evidence type="ECO:0000256" key="11">
    <source>
        <dbReference type="ARBA" id="ARBA00022989"/>
    </source>
</evidence>
<dbReference type="Gene3D" id="3.30.565.10">
    <property type="entry name" value="Histidine kinase-like ATPase, C-terminal domain"/>
    <property type="match status" value="1"/>
</dbReference>
<evidence type="ECO:0000259" key="19">
    <source>
        <dbReference type="PROSITE" id="PS50894"/>
    </source>
</evidence>
<dbReference type="PANTHER" id="PTHR45339">
    <property type="entry name" value="HYBRID SIGNAL TRANSDUCTION HISTIDINE KINASE J"/>
    <property type="match status" value="1"/>
</dbReference>
<evidence type="ECO:0000256" key="3">
    <source>
        <dbReference type="ARBA" id="ARBA00012438"/>
    </source>
</evidence>
<evidence type="ECO:0000256" key="12">
    <source>
        <dbReference type="ARBA" id="ARBA00023012"/>
    </source>
</evidence>
<dbReference type="InterPro" id="IPR005467">
    <property type="entry name" value="His_kinase_dom"/>
</dbReference>
<dbReference type="GO" id="GO:0005524">
    <property type="term" value="F:ATP binding"/>
    <property type="evidence" value="ECO:0007669"/>
    <property type="project" value="UniProtKB-KW"/>
</dbReference>
<evidence type="ECO:0000259" key="18">
    <source>
        <dbReference type="PROSITE" id="PS50110"/>
    </source>
</evidence>
<dbReference type="GO" id="GO:0000155">
    <property type="term" value="F:phosphorelay sensor kinase activity"/>
    <property type="evidence" value="ECO:0007669"/>
    <property type="project" value="InterPro"/>
</dbReference>
<evidence type="ECO:0000256" key="9">
    <source>
        <dbReference type="ARBA" id="ARBA00022777"/>
    </source>
</evidence>